<comment type="pathway">
    <text evidence="7">Carbohydrate biosynthesis; dTDP-L-rhamnose biosynthesis.</text>
</comment>
<dbReference type="CDD" id="cd00438">
    <property type="entry name" value="cupin_RmlC"/>
    <property type="match status" value="1"/>
</dbReference>
<reference evidence="8 9" key="1">
    <citation type="submission" date="2017-04" db="EMBL/GenBank/DDBJ databases">
        <title>Complete genome sequence of Flavobacterium kingsejong AJ004.</title>
        <authorList>
            <person name="Lee P.C."/>
        </authorList>
    </citation>
    <scope>NUCLEOTIDE SEQUENCE [LARGE SCALE GENOMIC DNA]</scope>
    <source>
        <strain evidence="8 9">AJ004</strain>
    </source>
</reference>
<dbReference type="AlphaFoldDB" id="A0A2S1LNV9"/>
<sequence length="179" mass="20738">MLIEKMFIKDLLVITPQVFEDERGYFFESYNEVSFLDNEIAVKFIQDNQSFSHKGVIRGLHFQVPPFAQTKLVRVLQGEIVDVAVDLRKDSETFGEYYSIHLSEENKKQLLIPKGFAHGFSVLSTTAMVSYKVDKLYNKEYERGIRFDDSLLNIDWKVTVEEQIVSSKDFSLMGFDAID</sequence>
<organism evidence="8 9">
    <name type="scientific">Flavobacterium kingsejongi</name>
    <dbReference type="NCBI Taxonomy" id="1678728"/>
    <lineage>
        <taxon>Bacteria</taxon>
        <taxon>Pseudomonadati</taxon>
        <taxon>Bacteroidota</taxon>
        <taxon>Flavobacteriia</taxon>
        <taxon>Flavobacteriales</taxon>
        <taxon>Flavobacteriaceae</taxon>
        <taxon>Flavobacterium</taxon>
    </lineage>
</organism>
<evidence type="ECO:0000256" key="6">
    <source>
        <dbReference type="PIRSR" id="PIRSR600888-3"/>
    </source>
</evidence>
<dbReference type="PANTHER" id="PTHR21047">
    <property type="entry name" value="DTDP-6-DEOXY-D-GLUCOSE-3,5 EPIMERASE"/>
    <property type="match status" value="1"/>
</dbReference>
<evidence type="ECO:0000256" key="2">
    <source>
        <dbReference type="ARBA" id="ARBA00001997"/>
    </source>
</evidence>
<dbReference type="InterPro" id="IPR014710">
    <property type="entry name" value="RmlC-like_jellyroll"/>
</dbReference>
<dbReference type="Gene3D" id="2.60.120.10">
    <property type="entry name" value="Jelly Rolls"/>
    <property type="match status" value="1"/>
</dbReference>
<comment type="subunit">
    <text evidence="7">Homodimer.</text>
</comment>
<dbReference type="EC" id="5.1.3.13" evidence="3 7"/>
<accession>A0A2S1LNV9</accession>
<dbReference type="NCBIfam" id="TIGR01221">
    <property type="entry name" value="rmlC"/>
    <property type="match status" value="1"/>
</dbReference>
<dbReference type="KEGG" id="fki:FK004_08975"/>
<evidence type="ECO:0000256" key="1">
    <source>
        <dbReference type="ARBA" id="ARBA00001298"/>
    </source>
</evidence>
<evidence type="ECO:0000256" key="3">
    <source>
        <dbReference type="ARBA" id="ARBA00012098"/>
    </source>
</evidence>
<evidence type="ECO:0000256" key="5">
    <source>
        <dbReference type="PIRSR" id="PIRSR600888-1"/>
    </source>
</evidence>
<evidence type="ECO:0000256" key="4">
    <source>
        <dbReference type="ARBA" id="ARBA00019595"/>
    </source>
</evidence>
<dbReference type="InterPro" id="IPR000888">
    <property type="entry name" value="RmlC-like"/>
</dbReference>
<dbReference type="GO" id="GO:0019305">
    <property type="term" value="P:dTDP-rhamnose biosynthetic process"/>
    <property type="evidence" value="ECO:0007669"/>
    <property type="project" value="UniProtKB-UniRule"/>
</dbReference>
<proteinExistence type="inferred from homology"/>
<comment type="similarity">
    <text evidence="7">Belongs to the dTDP-4-dehydrorhamnose 3,5-epimerase family.</text>
</comment>
<comment type="catalytic activity">
    <reaction evidence="1 7">
        <text>dTDP-4-dehydro-6-deoxy-alpha-D-glucose = dTDP-4-dehydro-beta-L-rhamnose</text>
        <dbReference type="Rhea" id="RHEA:16969"/>
        <dbReference type="ChEBI" id="CHEBI:57649"/>
        <dbReference type="ChEBI" id="CHEBI:62830"/>
        <dbReference type="EC" id="5.1.3.13"/>
    </reaction>
</comment>
<dbReference type="GO" id="GO:0000271">
    <property type="term" value="P:polysaccharide biosynthetic process"/>
    <property type="evidence" value="ECO:0007669"/>
    <property type="project" value="TreeGrafter"/>
</dbReference>
<comment type="function">
    <text evidence="2 7">Catalyzes the epimerization of the C3' and C5'positions of dTDP-6-deoxy-D-xylo-4-hexulose, forming dTDP-6-deoxy-L-lyxo-4-hexulose.</text>
</comment>
<feature type="active site" description="Proton acceptor" evidence="5">
    <location>
        <position position="61"/>
    </location>
</feature>
<feature type="active site" description="Proton donor" evidence="5">
    <location>
        <position position="131"/>
    </location>
</feature>
<evidence type="ECO:0000256" key="7">
    <source>
        <dbReference type="RuleBase" id="RU364069"/>
    </source>
</evidence>
<dbReference type="Proteomes" id="UP000244677">
    <property type="component" value="Chromosome"/>
</dbReference>
<dbReference type="EMBL" id="CP020919">
    <property type="protein sequence ID" value="AWG25361.1"/>
    <property type="molecule type" value="Genomic_DNA"/>
</dbReference>
<dbReference type="PANTHER" id="PTHR21047:SF2">
    <property type="entry name" value="THYMIDINE DIPHOSPHO-4-KETO-RHAMNOSE 3,5-EPIMERASE"/>
    <property type="match status" value="1"/>
</dbReference>
<dbReference type="InterPro" id="IPR011051">
    <property type="entry name" value="RmlC_Cupin_sf"/>
</dbReference>
<dbReference type="RefSeq" id="WP_108736959.1">
    <property type="nucleotide sequence ID" value="NZ_CP020919.1"/>
</dbReference>
<name>A0A2S1LNV9_9FLAO</name>
<dbReference type="GO" id="GO:0008830">
    <property type="term" value="F:dTDP-4-dehydrorhamnose 3,5-epimerase activity"/>
    <property type="evidence" value="ECO:0007669"/>
    <property type="project" value="UniProtKB-UniRule"/>
</dbReference>
<dbReference type="UniPathway" id="UPA00124"/>
<dbReference type="OrthoDB" id="9800680at2"/>
<dbReference type="Pfam" id="PF00908">
    <property type="entry name" value="dTDP_sugar_isom"/>
    <property type="match status" value="1"/>
</dbReference>
<evidence type="ECO:0000313" key="8">
    <source>
        <dbReference type="EMBL" id="AWG25361.1"/>
    </source>
</evidence>
<feature type="site" description="Participates in a stacking interaction with the thymidine ring of dTDP-4-oxo-6-deoxyglucose" evidence="6">
    <location>
        <position position="137"/>
    </location>
</feature>
<dbReference type="SUPFAM" id="SSF51182">
    <property type="entry name" value="RmlC-like cupins"/>
    <property type="match status" value="1"/>
</dbReference>
<keyword evidence="7" id="KW-0413">Isomerase</keyword>
<evidence type="ECO:0000313" key="9">
    <source>
        <dbReference type="Proteomes" id="UP000244677"/>
    </source>
</evidence>
<keyword evidence="9" id="KW-1185">Reference proteome</keyword>
<protein>
    <recommendedName>
        <fullName evidence="4 7">dTDP-4-dehydrorhamnose 3,5-epimerase</fullName>
        <ecNumber evidence="3 7">5.1.3.13</ecNumber>
    </recommendedName>
    <alternativeName>
        <fullName evidence="7">Thymidine diphospho-4-keto-rhamnose 3,5-epimerase</fullName>
    </alternativeName>
</protein>
<dbReference type="GO" id="GO:0005829">
    <property type="term" value="C:cytosol"/>
    <property type="evidence" value="ECO:0007669"/>
    <property type="project" value="TreeGrafter"/>
</dbReference>
<gene>
    <name evidence="8" type="ORF">FK004_08975</name>
</gene>